<keyword evidence="3" id="KW-1185">Reference proteome</keyword>
<sequence>MFYSSLTLRTSTHLCEAISGRYLHTPLPPHSAQRRFKSTRPQLIFFGSDSFSCVVLKEIIARRELWDELHVVTPPIARKGRGLKNVYRGAQVDKISSSSGVQPEFKPSPELGCTSFKLADHSEWHVTECYERHLIKQFPASHCLNIHPSHLPLYRGPAPIQWQLANQINPVGVTIQDLSPDGFDLGDILAQQSAPLPPNTAYALAESFLGRIGGSLMCKVLQNLPFLIKTSEKQDSRNATKARKILQTDLAIGSDWDLSKVKSRYLGMGHQVREYTFLESLISKKHLEHQHKNTY</sequence>
<dbReference type="eggNOG" id="KOG3082">
    <property type="taxonomic scope" value="Eukaryota"/>
</dbReference>
<dbReference type="InterPro" id="IPR036477">
    <property type="entry name" value="Formyl_transf_N_sf"/>
</dbReference>
<organism evidence="3">
    <name type="scientific">Melampsora larici-populina (strain 98AG31 / pathotype 3-4-7)</name>
    <name type="common">Poplar leaf rust fungus</name>
    <dbReference type="NCBI Taxonomy" id="747676"/>
    <lineage>
        <taxon>Eukaryota</taxon>
        <taxon>Fungi</taxon>
        <taxon>Dikarya</taxon>
        <taxon>Basidiomycota</taxon>
        <taxon>Pucciniomycotina</taxon>
        <taxon>Pucciniomycetes</taxon>
        <taxon>Pucciniales</taxon>
        <taxon>Melampsoraceae</taxon>
        <taxon>Melampsora</taxon>
    </lineage>
</organism>
<dbReference type="FunCoup" id="F4R844">
    <property type="interactions" value="225"/>
</dbReference>
<dbReference type="Gene3D" id="3.40.50.12230">
    <property type="match status" value="1"/>
</dbReference>
<dbReference type="GO" id="GO:0005739">
    <property type="term" value="C:mitochondrion"/>
    <property type="evidence" value="ECO:0007669"/>
    <property type="project" value="TreeGrafter"/>
</dbReference>
<dbReference type="EMBL" id="GL883092">
    <property type="protein sequence ID" value="EGG11680.1"/>
    <property type="molecule type" value="Genomic_DNA"/>
</dbReference>
<gene>
    <name evidence="2" type="ORF">MELLADRAFT_90940</name>
</gene>
<dbReference type="SUPFAM" id="SSF53328">
    <property type="entry name" value="Formyltransferase"/>
    <property type="match status" value="1"/>
</dbReference>
<dbReference type="OrthoDB" id="10268103at2759"/>
<dbReference type="PANTHER" id="PTHR11138:SF5">
    <property type="entry name" value="METHIONYL-TRNA FORMYLTRANSFERASE, MITOCHONDRIAL"/>
    <property type="match status" value="1"/>
</dbReference>
<dbReference type="GeneID" id="18935735"/>
<proteinExistence type="predicted"/>
<dbReference type="Pfam" id="PF00551">
    <property type="entry name" value="Formyl_trans_N"/>
    <property type="match status" value="1"/>
</dbReference>
<dbReference type="STRING" id="747676.F4R844"/>
<dbReference type="AlphaFoldDB" id="F4R844"/>
<dbReference type="PANTHER" id="PTHR11138">
    <property type="entry name" value="METHIONYL-TRNA FORMYLTRANSFERASE"/>
    <property type="match status" value="1"/>
</dbReference>
<dbReference type="VEuPathDB" id="FungiDB:MELLADRAFT_90940"/>
<dbReference type="HOGENOM" id="CLU_943587_0_0_1"/>
<dbReference type="InParanoid" id="F4R844"/>
<dbReference type="KEGG" id="mlr:MELLADRAFT_90940"/>
<dbReference type="InterPro" id="IPR002376">
    <property type="entry name" value="Formyl_transf_N"/>
</dbReference>
<dbReference type="RefSeq" id="XP_007405315.1">
    <property type="nucleotide sequence ID" value="XM_007405253.1"/>
</dbReference>
<dbReference type="Proteomes" id="UP000001072">
    <property type="component" value="Unassembled WGS sequence"/>
</dbReference>
<dbReference type="GO" id="GO:0004479">
    <property type="term" value="F:methionyl-tRNA formyltransferase activity"/>
    <property type="evidence" value="ECO:0007669"/>
    <property type="project" value="TreeGrafter"/>
</dbReference>
<feature type="domain" description="Formyl transferase N-terminal" evidence="1">
    <location>
        <begin position="137"/>
        <end position="198"/>
    </location>
</feature>
<evidence type="ECO:0000259" key="1">
    <source>
        <dbReference type="Pfam" id="PF00551"/>
    </source>
</evidence>
<evidence type="ECO:0000313" key="3">
    <source>
        <dbReference type="Proteomes" id="UP000001072"/>
    </source>
</evidence>
<protein>
    <recommendedName>
        <fullName evidence="1">Formyl transferase N-terminal domain-containing protein</fullName>
    </recommendedName>
</protein>
<accession>F4R844</accession>
<reference evidence="3" key="1">
    <citation type="journal article" date="2011" name="Proc. Natl. Acad. Sci. U.S.A.">
        <title>Obligate biotrophy features unraveled by the genomic analysis of rust fungi.</title>
        <authorList>
            <person name="Duplessis S."/>
            <person name="Cuomo C.A."/>
            <person name="Lin Y.-C."/>
            <person name="Aerts A."/>
            <person name="Tisserant E."/>
            <person name="Veneault-Fourrey C."/>
            <person name="Joly D.L."/>
            <person name="Hacquard S."/>
            <person name="Amselem J."/>
            <person name="Cantarel B.L."/>
            <person name="Chiu R."/>
            <person name="Coutinho P.M."/>
            <person name="Feau N."/>
            <person name="Field M."/>
            <person name="Frey P."/>
            <person name="Gelhaye E."/>
            <person name="Goldberg J."/>
            <person name="Grabherr M.G."/>
            <person name="Kodira C.D."/>
            <person name="Kohler A."/>
            <person name="Kuees U."/>
            <person name="Lindquist E.A."/>
            <person name="Lucas S.M."/>
            <person name="Mago R."/>
            <person name="Mauceli E."/>
            <person name="Morin E."/>
            <person name="Murat C."/>
            <person name="Pangilinan J.L."/>
            <person name="Park R."/>
            <person name="Pearson M."/>
            <person name="Quesneville H."/>
            <person name="Rouhier N."/>
            <person name="Sakthikumar S."/>
            <person name="Salamov A.A."/>
            <person name="Schmutz J."/>
            <person name="Selles B."/>
            <person name="Shapiro H."/>
            <person name="Tanguay P."/>
            <person name="Tuskan G.A."/>
            <person name="Henrissat B."/>
            <person name="Van de Peer Y."/>
            <person name="Rouze P."/>
            <person name="Ellis J.G."/>
            <person name="Dodds P.N."/>
            <person name="Schein J.E."/>
            <person name="Zhong S."/>
            <person name="Hamelin R.C."/>
            <person name="Grigoriev I.V."/>
            <person name="Szabo L.J."/>
            <person name="Martin F."/>
        </authorList>
    </citation>
    <scope>NUCLEOTIDE SEQUENCE [LARGE SCALE GENOMIC DNA]</scope>
    <source>
        <strain evidence="3">98AG31 / pathotype 3-4-7</strain>
    </source>
</reference>
<name>F4R844_MELLP</name>
<evidence type="ECO:0000313" key="2">
    <source>
        <dbReference type="EMBL" id="EGG11680.1"/>
    </source>
</evidence>